<dbReference type="Proteomes" id="UP001321453">
    <property type="component" value="Unassembled WGS sequence"/>
</dbReference>
<evidence type="ECO:0000259" key="2">
    <source>
        <dbReference type="SMART" id="SM00829"/>
    </source>
</evidence>
<dbReference type="InterPro" id="IPR036291">
    <property type="entry name" value="NAD(P)-bd_dom_sf"/>
</dbReference>
<accession>A0ABT7S3B8</accession>
<dbReference type="PANTHER" id="PTHR44154:SF1">
    <property type="entry name" value="QUINONE OXIDOREDUCTASE"/>
    <property type="match status" value="1"/>
</dbReference>
<dbReference type="RefSeq" id="WP_289444780.1">
    <property type="nucleotide sequence ID" value="NZ_JAUCGR010000001.1"/>
</dbReference>
<sequence length="300" mass="30096">MPAVTVAVPGPDAVVDVVDVPVVEPGPRQVRVRVEAAPVTATDVSALRGRLPLRPADRYVLGWSLAGVVDAVGADVNDLEPGDPVLAMSDWFETLTGTQASSVVLPRTSVGRRPAALGPAEASVVALNALSAARALDLLDLPVGATLAVTGAAGSVGGFAIELARHRGLDVLAVAREADRAFVERTGATLAVRGTALDALQADGLLDSAVLGAPALAAVRDGGAFVAVTRPATPAPERGIRVTTLAVVSDAAATEALAVLAADGTITPRVAATYPLRDASAAYAEVEGGTGRRGGVVLVP</sequence>
<dbReference type="EMBL" id="JAUCGR010000001">
    <property type="protein sequence ID" value="MDM7830111.1"/>
    <property type="molecule type" value="Genomic_DNA"/>
</dbReference>
<dbReference type="SMART" id="SM00829">
    <property type="entry name" value="PKS_ER"/>
    <property type="match status" value="1"/>
</dbReference>
<evidence type="ECO:0000313" key="3">
    <source>
        <dbReference type="EMBL" id="MDM7830111.1"/>
    </source>
</evidence>
<dbReference type="InterPro" id="IPR011032">
    <property type="entry name" value="GroES-like_sf"/>
</dbReference>
<reference evidence="3 4" key="1">
    <citation type="submission" date="2023-06" db="EMBL/GenBank/DDBJ databases">
        <title>Cellulomonas sp. MW9 Whole genome sequence.</title>
        <authorList>
            <person name="Park S."/>
        </authorList>
    </citation>
    <scope>NUCLEOTIDE SEQUENCE [LARGE SCALE GENOMIC DNA]</scope>
    <source>
        <strain evidence="3 4">MW9</strain>
    </source>
</reference>
<comment type="caution">
    <text evidence="3">The sequence shown here is derived from an EMBL/GenBank/DDBJ whole genome shotgun (WGS) entry which is preliminary data.</text>
</comment>
<keyword evidence="4" id="KW-1185">Reference proteome</keyword>
<protein>
    <submittedName>
        <fullName evidence="3">Zinc-binding dehydrogenase</fullName>
    </submittedName>
</protein>
<evidence type="ECO:0000313" key="4">
    <source>
        <dbReference type="Proteomes" id="UP001321453"/>
    </source>
</evidence>
<feature type="domain" description="Enoyl reductase (ER)" evidence="2">
    <location>
        <begin position="10"/>
        <end position="298"/>
    </location>
</feature>
<dbReference type="InterPro" id="IPR051603">
    <property type="entry name" value="Zinc-ADH_QOR/CCCR"/>
</dbReference>
<dbReference type="InterPro" id="IPR020843">
    <property type="entry name" value="ER"/>
</dbReference>
<dbReference type="Pfam" id="PF08240">
    <property type="entry name" value="ADH_N"/>
    <property type="match status" value="1"/>
</dbReference>
<evidence type="ECO:0000256" key="1">
    <source>
        <dbReference type="ARBA" id="ARBA00022857"/>
    </source>
</evidence>
<proteinExistence type="predicted"/>
<keyword evidence="1" id="KW-0521">NADP</keyword>
<dbReference type="Pfam" id="PF13602">
    <property type="entry name" value="ADH_zinc_N_2"/>
    <property type="match status" value="1"/>
</dbReference>
<dbReference type="Gene3D" id="3.40.50.720">
    <property type="entry name" value="NAD(P)-binding Rossmann-like Domain"/>
    <property type="match status" value="1"/>
</dbReference>
<name>A0ABT7S3B8_9CELL</name>
<gene>
    <name evidence="3" type="ORF">QRT05_02085</name>
</gene>
<organism evidence="3 4">
    <name type="scientific">Cellulomonas edaphi</name>
    <dbReference type="NCBI Taxonomy" id="3053468"/>
    <lineage>
        <taxon>Bacteria</taxon>
        <taxon>Bacillati</taxon>
        <taxon>Actinomycetota</taxon>
        <taxon>Actinomycetes</taxon>
        <taxon>Micrococcales</taxon>
        <taxon>Cellulomonadaceae</taxon>
        <taxon>Cellulomonas</taxon>
    </lineage>
</organism>
<dbReference type="Gene3D" id="3.90.180.10">
    <property type="entry name" value="Medium-chain alcohol dehydrogenases, catalytic domain"/>
    <property type="match status" value="1"/>
</dbReference>
<dbReference type="PANTHER" id="PTHR44154">
    <property type="entry name" value="QUINONE OXIDOREDUCTASE"/>
    <property type="match status" value="1"/>
</dbReference>
<dbReference type="InterPro" id="IPR013154">
    <property type="entry name" value="ADH-like_N"/>
</dbReference>
<dbReference type="SUPFAM" id="SSF50129">
    <property type="entry name" value="GroES-like"/>
    <property type="match status" value="1"/>
</dbReference>
<dbReference type="SUPFAM" id="SSF51735">
    <property type="entry name" value="NAD(P)-binding Rossmann-fold domains"/>
    <property type="match status" value="1"/>
</dbReference>